<dbReference type="PATRIC" id="fig|1938.3.peg.3484"/>
<keyword evidence="1" id="KW-1133">Transmembrane helix</keyword>
<name>A0A0J7ZAB3_STRVR</name>
<organism evidence="2 3">
    <name type="scientific">Streptomyces viridochromogenes</name>
    <dbReference type="NCBI Taxonomy" id="1938"/>
    <lineage>
        <taxon>Bacteria</taxon>
        <taxon>Bacillati</taxon>
        <taxon>Actinomycetota</taxon>
        <taxon>Actinomycetes</taxon>
        <taxon>Kitasatosporales</taxon>
        <taxon>Streptomycetaceae</taxon>
        <taxon>Streptomyces</taxon>
    </lineage>
</organism>
<dbReference type="EMBL" id="LFNT01000027">
    <property type="protein sequence ID" value="KMS72417.1"/>
    <property type="molecule type" value="Genomic_DNA"/>
</dbReference>
<dbReference type="RefSeq" id="WP_048583219.1">
    <property type="nucleotide sequence ID" value="NZ_LFNT01000027.1"/>
</dbReference>
<evidence type="ECO:0000256" key="1">
    <source>
        <dbReference type="SAM" id="Phobius"/>
    </source>
</evidence>
<keyword evidence="1" id="KW-0812">Transmembrane</keyword>
<gene>
    <name evidence="2" type="ORF">ACM01_22975</name>
</gene>
<evidence type="ECO:0000313" key="2">
    <source>
        <dbReference type="EMBL" id="KMS72417.1"/>
    </source>
</evidence>
<dbReference type="OrthoDB" id="9995485at2"/>
<dbReference type="AlphaFoldDB" id="A0A0J7ZAB3"/>
<proteinExistence type="predicted"/>
<protein>
    <submittedName>
        <fullName evidence="2">Uncharacterized protein</fullName>
    </submittedName>
</protein>
<feature type="transmembrane region" description="Helical" evidence="1">
    <location>
        <begin position="46"/>
        <end position="69"/>
    </location>
</feature>
<evidence type="ECO:0000313" key="3">
    <source>
        <dbReference type="Proteomes" id="UP000037432"/>
    </source>
</evidence>
<dbReference type="Proteomes" id="UP000037432">
    <property type="component" value="Unassembled WGS sequence"/>
</dbReference>
<comment type="caution">
    <text evidence="2">The sequence shown here is derived from an EMBL/GenBank/DDBJ whole genome shotgun (WGS) entry which is preliminary data.</text>
</comment>
<reference evidence="2 3" key="1">
    <citation type="submission" date="2015-06" db="EMBL/GenBank/DDBJ databases">
        <authorList>
            <person name="Ju K.-S."/>
            <person name="Doroghazi J.R."/>
            <person name="Metcalf W.W."/>
        </authorList>
    </citation>
    <scope>NUCLEOTIDE SEQUENCE [LARGE SCALE GENOMIC DNA]</scope>
    <source>
        <strain evidence="2 3">NRRL 3414</strain>
    </source>
</reference>
<keyword evidence="1" id="KW-0472">Membrane</keyword>
<sequence>MNSKADLASFARKLRAARLRRRGTADGTKPIAPWLKIRRRVRFLRWALMVQLLKGAAFAGGGILAQVLLARLFGA</sequence>
<accession>A0A0J7ZAB3</accession>